<keyword evidence="2" id="KW-1133">Transmembrane helix</keyword>
<dbReference type="InterPro" id="IPR019734">
    <property type="entry name" value="TPR_rpt"/>
</dbReference>
<organism evidence="3 4">
    <name type="scientific">Peronospora belbahrii</name>
    <dbReference type="NCBI Taxonomy" id="622444"/>
    <lineage>
        <taxon>Eukaryota</taxon>
        <taxon>Sar</taxon>
        <taxon>Stramenopiles</taxon>
        <taxon>Oomycota</taxon>
        <taxon>Peronosporomycetes</taxon>
        <taxon>Peronosporales</taxon>
        <taxon>Peronosporaceae</taxon>
        <taxon>Peronospora</taxon>
    </lineage>
</organism>
<evidence type="ECO:0000256" key="1">
    <source>
        <dbReference type="PROSITE-ProRule" id="PRU00339"/>
    </source>
</evidence>
<dbReference type="EMBL" id="CAKKTJ010000328">
    <property type="protein sequence ID" value="CAH0481347.1"/>
    <property type="molecule type" value="Genomic_DNA"/>
</dbReference>
<evidence type="ECO:0000313" key="3">
    <source>
        <dbReference type="EMBL" id="CAH0481347.1"/>
    </source>
</evidence>
<dbReference type="Proteomes" id="UP001160483">
    <property type="component" value="Unassembled WGS sequence"/>
</dbReference>
<keyword evidence="2" id="KW-0472">Membrane</keyword>
<reference evidence="3" key="1">
    <citation type="submission" date="2021-11" db="EMBL/GenBank/DDBJ databases">
        <authorList>
            <person name="Islam A."/>
            <person name="Islam S."/>
            <person name="Flora M.S."/>
            <person name="Rahman M."/>
            <person name="Ziaur R.M."/>
            <person name="Epstein J.H."/>
            <person name="Hassan M."/>
            <person name="Klassen M."/>
            <person name="Woodard K."/>
            <person name="Webb A."/>
            <person name="Webby R.J."/>
            <person name="El Zowalaty M.E."/>
        </authorList>
    </citation>
    <scope>NUCLEOTIDE SEQUENCE</scope>
    <source>
        <strain evidence="3">Pbs3</strain>
    </source>
</reference>
<sequence length="676" mass="76728">MSDSSTWTVAALHQCEQLLDKGTLCDLNEALEIAQKCVNDDKKTHVNGFLVLTKVLSRLGRYDHAVTWYKKGLELYPQNKELQTGLKQARVAVLNTLLIEEDDDDYDKKALESKEDRLDLYVTNTDLEEKQCGTQAGNEHGFKPTATCKQTYACSGLSQVVNKRTKEMVQDGNEKQVTMFQAKMERVLEHFDVLKLARLAAVYVFLELLNMQHMTIGLTLLFLGLLAQAVMHRQLIMVISMLVICSYRSQLKERAVRLVQGWVQTSTDKLGVFTWVPYIMFVIPVVMKVFGQLKFMLFLQQDVHLVCIVLAVTAVLVTNSLRTDAGHQAKLWGEGRRLKFAAYFTTVVYWVFWRGQWTDTIRLLGPAFIDAGGIVLGSVTSSDWQEICRRAFKRLYSDVAIDIQASVDLDAWFFLGLGNWIVEYWQQPTDFSLEMLSKMLTECFDSMEKTAVRTFSPELRRMRKQLAYMEITDELQLLVAYLKQSLQAFPPPKSFGLAMLFVKRCPSFVVFSLLTFFYGVISMPLLPFAVSEIQGGRNLYDLYHTGRLQEKDGLELMLLDSPLVHVWKNIKGCIYCLEGSITLSKVVTTGTHIVSAAARISRLAVFASRVKKEGVFAYAHDIPDHVANVLLITKNSSLIIDGIRYIRDSAQLEDLQTSIANWWSGGHVKKEGEDES</sequence>
<evidence type="ECO:0000313" key="4">
    <source>
        <dbReference type="Proteomes" id="UP001160483"/>
    </source>
</evidence>
<feature type="transmembrane region" description="Helical" evidence="2">
    <location>
        <begin position="303"/>
        <end position="319"/>
    </location>
</feature>
<feature type="transmembrane region" description="Helical" evidence="2">
    <location>
        <begin position="200"/>
        <end position="225"/>
    </location>
</feature>
<keyword evidence="1" id="KW-0802">TPR repeat</keyword>
<feature type="transmembrane region" description="Helical" evidence="2">
    <location>
        <begin position="508"/>
        <end position="530"/>
    </location>
</feature>
<evidence type="ECO:0000256" key="2">
    <source>
        <dbReference type="SAM" id="Phobius"/>
    </source>
</evidence>
<dbReference type="PROSITE" id="PS50005">
    <property type="entry name" value="TPR"/>
    <property type="match status" value="1"/>
</dbReference>
<accession>A0AAU9LAT8</accession>
<dbReference type="AlphaFoldDB" id="A0AAU9LAT8"/>
<comment type="caution">
    <text evidence="3">The sequence shown here is derived from an EMBL/GenBank/DDBJ whole genome shotgun (WGS) entry which is preliminary data.</text>
</comment>
<dbReference type="InterPro" id="IPR011990">
    <property type="entry name" value="TPR-like_helical_dom_sf"/>
</dbReference>
<feature type="transmembrane region" description="Helical" evidence="2">
    <location>
        <begin position="270"/>
        <end position="291"/>
    </location>
</feature>
<feature type="transmembrane region" description="Helical" evidence="2">
    <location>
        <begin position="231"/>
        <end position="249"/>
    </location>
</feature>
<dbReference type="Gene3D" id="1.25.40.10">
    <property type="entry name" value="Tetratricopeptide repeat domain"/>
    <property type="match status" value="1"/>
</dbReference>
<gene>
    <name evidence="3" type="ORF">PBS003_LOCUS7953</name>
</gene>
<name>A0AAU9LAT8_9STRA</name>
<feature type="repeat" description="TPR" evidence="1">
    <location>
        <begin position="46"/>
        <end position="79"/>
    </location>
</feature>
<protein>
    <submittedName>
        <fullName evidence="3">Uncharacterized protein</fullName>
    </submittedName>
</protein>
<proteinExistence type="predicted"/>
<keyword evidence="2" id="KW-0812">Transmembrane</keyword>
<dbReference type="SUPFAM" id="SSF48452">
    <property type="entry name" value="TPR-like"/>
    <property type="match status" value="1"/>
</dbReference>